<evidence type="ECO:0000313" key="2">
    <source>
        <dbReference type="Proteomes" id="UP000231912"/>
    </source>
</evidence>
<evidence type="ECO:0000313" key="1">
    <source>
        <dbReference type="EMBL" id="PJZ67187.1"/>
    </source>
</evidence>
<gene>
    <name evidence="1" type="ORF">CH371_03760</name>
</gene>
<protein>
    <submittedName>
        <fullName evidence="1">Uncharacterized protein</fullName>
    </submittedName>
</protein>
<name>A0A2M9ZFR6_9LEPT</name>
<dbReference type="AlphaFoldDB" id="A0A2M9ZFR6"/>
<proteinExistence type="predicted"/>
<dbReference type="Proteomes" id="UP000231912">
    <property type="component" value="Unassembled WGS sequence"/>
</dbReference>
<reference evidence="1 2" key="1">
    <citation type="submission" date="2017-07" db="EMBL/GenBank/DDBJ databases">
        <title>Leptospira spp. isolated from tropical soils.</title>
        <authorList>
            <person name="Thibeaux R."/>
            <person name="Iraola G."/>
            <person name="Ferres I."/>
            <person name="Bierque E."/>
            <person name="Girault D."/>
            <person name="Soupe-Gilbert M.-E."/>
            <person name="Picardeau M."/>
            <person name="Goarant C."/>
        </authorList>
    </citation>
    <scope>NUCLEOTIDE SEQUENCE [LARGE SCALE GENOMIC DNA]</scope>
    <source>
        <strain evidence="1 2">FH2-C-A2</strain>
    </source>
</reference>
<accession>A0A2M9ZFR6</accession>
<sequence>MKDSGPADFILGNSESEFIFRKTTGPKTIYIDSERIPQKVNRIFVNKELVFTRREKEKKEAGF</sequence>
<comment type="caution">
    <text evidence="1">The sequence shown here is derived from an EMBL/GenBank/DDBJ whole genome shotgun (WGS) entry which is preliminary data.</text>
</comment>
<dbReference type="EMBL" id="NPDT01000001">
    <property type="protein sequence ID" value="PJZ67187.1"/>
    <property type="molecule type" value="Genomic_DNA"/>
</dbReference>
<organism evidence="1 2">
    <name type="scientific">Leptospira wolffii</name>
    <dbReference type="NCBI Taxonomy" id="409998"/>
    <lineage>
        <taxon>Bacteria</taxon>
        <taxon>Pseudomonadati</taxon>
        <taxon>Spirochaetota</taxon>
        <taxon>Spirochaetia</taxon>
        <taxon>Leptospirales</taxon>
        <taxon>Leptospiraceae</taxon>
        <taxon>Leptospira</taxon>
    </lineage>
</organism>